<name>A0A1L7WHG6_9HELO</name>
<protein>
    <submittedName>
        <fullName evidence="2">Uncharacterized protein</fullName>
    </submittedName>
</protein>
<keyword evidence="3" id="KW-1185">Reference proteome</keyword>
<dbReference type="AlphaFoldDB" id="A0A1L7WHG6"/>
<feature type="signal peptide" evidence="1">
    <location>
        <begin position="1"/>
        <end position="20"/>
    </location>
</feature>
<proteinExistence type="predicted"/>
<accession>A0A1L7WHG6</accession>
<sequence>MKFDHLTTVLTLFNVGVTMAASTSSTPSLTTSSHVTSTSSGVSTVHASASPSSSVFSLQIIPSVTTTPRVIASFNIDGGQETPGDVYSEEAITTTLSAYWSNSQTTITKLYTISYVSHSQMTILTTTVTSSAAAPTRGVGMGGLLGIGVAALL</sequence>
<evidence type="ECO:0000313" key="2">
    <source>
        <dbReference type="EMBL" id="CZR52213.1"/>
    </source>
</evidence>
<dbReference type="EMBL" id="FJOG01000002">
    <property type="protein sequence ID" value="CZR52213.1"/>
    <property type="molecule type" value="Genomic_DNA"/>
</dbReference>
<reference evidence="2 3" key="1">
    <citation type="submission" date="2016-03" db="EMBL/GenBank/DDBJ databases">
        <authorList>
            <person name="Ploux O."/>
        </authorList>
    </citation>
    <scope>NUCLEOTIDE SEQUENCE [LARGE SCALE GENOMIC DNA]</scope>
    <source>
        <strain evidence="2 3">UAMH 11012</strain>
    </source>
</reference>
<dbReference type="Proteomes" id="UP000184330">
    <property type="component" value="Unassembled WGS sequence"/>
</dbReference>
<organism evidence="2 3">
    <name type="scientific">Phialocephala subalpina</name>
    <dbReference type="NCBI Taxonomy" id="576137"/>
    <lineage>
        <taxon>Eukaryota</taxon>
        <taxon>Fungi</taxon>
        <taxon>Dikarya</taxon>
        <taxon>Ascomycota</taxon>
        <taxon>Pezizomycotina</taxon>
        <taxon>Leotiomycetes</taxon>
        <taxon>Helotiales</taxon>
        <taxon>Mollisiaceae</taxon>
        <taxon>Phialocephala</taxon>
        <taxon>Phialocephala fortinii species complex</taxon>
    </lineage>
</organism>
<evidence type="ECO:0000313" key="3">
    <source>
        <dbReference type="Proteomes" id="UP000184330"/>
    </source>
</evidence>
<feature type="chain" id="PRO_5012544015" evidence="1">
    <location>
        <begin position="21"/>
        <end position="153"/>
    </location>
</feature>
<evidence type="ECO:0000256" key="1">
    <source>
        <dbReference type="SAM" id="SignalP"/>
    </source>
</evidence>
<keyword evidence="1" id="KW-0732">Signal</keyword>
<gene>
    <name evidence="2" type="ORF">PAC_02090</name>
</gene>